<evidence type="ECO:0000313" key="2">
    <source>
        <dbReference type="Proteomes" id="UP001196413"/>
    </source>
</evidence>
<gene>
    <name evidence="1" type="ORF">KIN20_038175</name>
</gene>
<keyword evidence="2" id="KW-1185">Reference proteome</keyword>
<dbReference type="AlphaFoldDB" id="A0AAD5RF96"/>
<protein>
    <submittedName>
        <fullName evidence="1">Uncharacterized protein</fullName>
    </submittedName>
</protein>
<proteinExistence type="predicted"/>
<organism evidence="1 2">
    <name type="scientific">Parelaphostrongylus tenuis</name>
    <name type="common">Meningeal worm</name>
    <dbReference type="NCBI Taxonomy" id="148309"/>
    <lineage>
        <taxon>Eukaryota</taxon>
        <taxon>Metazoa</taxon>
        <taxon>Ecdysozoa</taxon>
        <taxon>Nematoda</taxon>
        <taxon>Chromadorea</taxon>
        <taxon>Rhabditida</taxon>
        <taxon>Rhabditina</taxon>
        <taxon>Rhabditomorpha</taxon>
        <taxon>Strongyloidea</taxon>
        <taxon>Metastrongylidae</taxon>
        <taxon>Parelaphostrongylus</taxon>
    </lineage>
</organism>
<evidence type="ECO:0000313" key="1">
    <source>
        <dbReference type="EMBL" id="KAJ1374966.1"/>
    </source>
</evidence>
<accession>A0AAD5RF96</accession>
<reference evidence="1" key="1">
    <citation type="submission" date="2021-06" db="EMBL/GenBank/DDBJ databases">
        <title>Parelaphostrongylus tenuis whole genome reference sequence.</title>
        <authorList>
            <person name="Garwood T.J."/>
            <person name="Larsen P.A."/>
            <person name="Fountain-Jones N.M."/>
            <person name="Garbe J.R."/>
            <person name="Macchietto M.G."/>
            <person name="Kania S.A."/>
            <person name="Gerhold R.W."/>
            <person name="Richards J.E."/>
            <person name="Wolf T.M."/>
        </authorList>
    </citation>
    <scope>NUCLEOTIDE SEQUENCE</scope>
    <source>
        <strain evidence="1">MNPRO001-30</strain>
        <tissue evidence="1">Meninges</tissue>
    </source>
</reference>
<dbReference type="Proteomes" id="UP001196413">
    <property type="component" value="Unassembled WGS sequence"/>
</dbReference>
<name>A0AAD5RF96_PARTN</name>
<dbReference type="EMBL" id="JAHQIW010007500">
    <property type="protein sequence ID" value="KAJ1374966.1"/>
    <property type="molecule type" value="Genomic_DNA"/>
</dbReference>
<sequence length="112" mass="12398">MSTRTFTVSGFTLPVAMVYTTPTVSAQVSGIAASRERAQALVQRVTMLAVFDVLELQDRSAFLPDVVISGILSHLTVNITYEPLQCQRVSLNPTADMRGYSMFNVYLDYSQQ</sequence>
<comment type="caution">
    <text evidence="1">The sequence shown here is derived from an EMBL/GenBank/DDBJ whole genome shotgun (WGS) entry which is preliminary data.</text>
</comment>